<accession>A0A921IV97</accession>
<dbReference type="PANTHER" id="PTHR33910:SF1">
    <property type="entry name" value="PROTEIN TRANSLOCASE SUBUNIT SECE"/>
    <property type="match status" value="1"/>
</dbReference>
<evidence type="ECO:0000256" key="10">
    <source>
        <dbReference type="SAM" id="MobiDB-lite"/>
    </source>
</evidence>
<protein>
    <recommendedName>
        <fullName evidence="9">Protein translocase subunit SecE</fullName>
    </recommendedName>
</protein>
<evidence type="ECO:0000256" key="7">
    <source>
        <dbReference type="ARBA" id="ARBA00023010"/>
    </source>
</evidence>
<dbReference type="GO" id="GO:0005886">
    <property type="term" value="C:plasma membrane"/>
    <property type="evidence" value="ECO:0007669"/>
    <property type="project" value="UniProtKB-SubCell"/>
</dbReference>
<dbReference type="GO" id="GO:0008320">
    <property type="term" value="F:protein transmembrane transporter activity"/>
    <property type="evidence" value="ECO:0007669"/>
    <property type="project" value="UniProtKB-UniRule"/>
</dbReference>
<comment type="subcellular location">
    <subcellularLocation>
        <location evidence="9">Cell membrane</location>
        <topology evidence="9">Single-pass membrane protein</topology>
    </subcellularLocation>
    <subcellularLocation>
        <location evidence="1">Membrane</location>
    </subcellularLocation>
</comment>
<dbReference type="Gene3D" id="1.20.5.1030">
    <property type="entry name" value="Preprotein translocase secy subunit"/>
    <property type="match status" value="1"/>
</dbReference>
<keyword evidence="3 9" id="KW-1003">Cell membrane</keyword>
<dbReference type="InterPro" id="IPR001901">
    <property type="entry name" value="Translocase_SecE/Sec61-g"/>
</dbReference>
<organism evidence="11 12">
    <name type="scientific">Enorma phocaeensis</name>
    <dbReference type="NCBI Taxonomy" id="1871019"/>
    <lineage>
        <taxon>Bacteria</taxon>
        <taxon>Bacillati</taxon>
        <taxon>Actinomycetota</taxon>
        <taxon>Coriobacteriia</taxon>
        <taxon>Coriobacteriales</taxon>
        <taxon>Coriobacteriaceae</taxon>
        <taxon>Enorma</taxon>
    </lineage>
</organism>
<comment type="function">
    <text evidence="9">Essential subunit of the Sec protein translocation channel SecYEG. Clamps together the 2 halves of SecY. May contact the channel plug during translocation.</text>
</comment>
<evidence type="ECO:0000256" key="2">
    <source>
        <dbReference type="ARBA" id="ARBA00022448"/>
    </source>
</evidence>
<feature type="transmembrane region" description="Helical" evidence="9">
    <location>
        <begin position="96"/>
        <end position="121"/>
    </location>
</feature>
<dbReference type="InterPro" id="IPR038379">
    <property type="entry name" value="SecE_sf"/>
</dbReference>
<keyword evidence="4 9" id="KW-0812">Transmembrane</keyword>
<dbReference type="HAMAP" id="MF_00422">
    <property type="entry name" value="SecE"/>
    <property type="match status" value="1"/>
</dbReference>
<proteinExistence type="inferred from homology"/>
<name>A0A921IV97_9ACTN</name>
<keyword evidence="7 9" id="KW-0811">Translocation</keyword>
<evidence type="ECO:0000256" key="5">
    <source>
        <dbReference type="ARBA" id="ARBA00022927"/>
    </source>
</evidence>
<reference evidence="11" key="2">
    <citation type="submission" date="2021-09" db="EMBL/GenBank/DDBJ databases">
        <authorList>
            <person name="Gilroy R."/>
        </authorList>
    </citation>
    <scope>NUCLEOTIDE SEQUENCE</scope>
    <source>
        <strain evidence="11">ChiHjej13B12-9602</strain>
    </source>
</reference>
<comment type="similarity">
    <text evidence="9">Belongs to the SecE/SEC61-gamma family.</text>
</comment>
<dbReference type="Proteomes" id="UP000753256">
    <property type="component" value="Unassembled WGS sequence"/>
</dbReference>
<feature type="compositionally biased region" description="Basic residues" evidence="10">
    <location>
        <begin position="1"/>
        <end position="11"/>
    </location>
</feature>
<sequence>MANKKHKKKAQQNKPQMAPASQASTAKSSREDAKAEKKNLAAERKKAEAEAKAKAAKAKEKAKKNAKPGIFTRVKNYFASVRTEMRRVTWPSKKDLVNFSVAVCVSLVVVGIAIAALDFIIGEGLFFVSGLRS</sequence>
<evidence type="ECO:0000313" key="11">
    <source>
        <dbReference type="EMBL" id="HJG36764.1"/>
    </source>
</evidence>
<dbReference type="Pfam" id="PF00584">
    <property type="entry name" value="SecE"/>
    <property type="match status" value="1"/>
</dbReference>
<keyword evidence="5 9" id="KW-0653">Protein transport</keyword>
<comment type="subunit">
    <text evidence="9">Component of the Sec protein translocase complex. Heterotrimer consisting of SecY, SecE and SecG subunits. The heterotrimers can form oligomers, although 1 heterotrimer is thought to be able to translocate proteins. Interacts with the ribosome. Interacts with SecDF, and other proteins may be involved. Interacts with SecA.</text>
</comment>
<evidence type="ECO:0000256" key="9">
    <source>
        <dbReference type="HAMAP-Rule" id="MF_00422"/>
    </source>
</evidence>
<dbReference type="NCBIfam" id="TIGR00964">
    <property type="entry name" value="secE_bact"/>
    <property type="match status" value="1"/>
</dbReference>
<evidence type="ECO:0000256" key="4">
    <source>
        <dbReference type="ARBA" id="ARBA00022692"/>
    </source>
</evidence>
<dbReference type="InterPro" id="IPR005807">
    <property type="entry name" value="SecE_bac"/>
</dbReference>
<evidence type="ECO:0000256" key="6">
    <source>
        <dbReference type="ARBA" id="ARBA00022989"/>
    </source>
</evidence>
<keyword evidence="8 9" id="KW-0472">Membrane</keyword>
<evidence type="ECO:0000313" key="12">
    <source>
        <dbReference type="Proteomes" id="UP000753256"/>
    </source>
</evidence>
<dbReference type="AlphaFoldDB" id="A0A921IV97"/>
<keyword evidence="6 9" id="KW-1133">Transmembrane helix</keyword>
<evidence type="ECO:0000256" key="3">
    <source>
        <dbReference type="ARBA" id="ARBA00022475"/>
    </source>
</evidence>
<dbReference type="GO" id="GO:0065002">
    <property type="term" value="P:intracellular protein transmembrane transport"/>
    <property type="evidence" value="ECO:0007669"/>
    <property type="project" value="UniProtKB-UniRule"/>
</dbReference>
<dbReference type="GO" id="GO:0006605">
    <property type="term" value="P:protein targeting"/>
    <property type="evidence" value="ECO:0007669"/>
    <property type="project" value="UniProtKB-UniRule"/>
</dbReference>
<keyword evidence="2 9" id="KW-0813">Transport</keyword>
<feature type="region of interest" description="Disordered" evidence="10">
    <location>
        <begin position="1"/>
        <end position="65"/>
    </location>
</feature>
<gene>
    <name evidence="9 11" type="primary">secE</name>
    <name evidence="11" type="ORF">K8V70_02715</name>
</gene>
<dbReference type="PANTHER" id="PTHR33910">
    <property type="entry name" value="PROTEIN TRANSLOCASE SUBUNIT SECE"/>
    <property type="match status" value="1"/>
</dbReference>
<dbReference type="GO" id="GO:0009306">
    <property type="term" value="P:protein secretion"/>
    <property type="evidence" value="ECO:0007669"/>
    <property type="project" value="UniProtKB-UniRule"/>
</dbReference>
<dbReference type="EMBL" id="DYUZ01000010">
    <property type="protein sequence ID" value="HJG36764.1"/>
    <property type="molecule type" value="Genomic_DNA"/>
</dbReference>
<dbReference type="RefSeq" id="WP_273189108.1">
    <property type="nucleotide sequence ID" value="NZ_DYUZ01000010.1"/>
</dbReference>
<evidence type="ECO:0000256" key="8">
    <source>
        <dbReference type="ARBA" id="ARBA00023136"/>
    </source>
</evidence>
<comment type="caution">
    <text evidence="11">The sequence shown here is derived from an EMBL/GenBank/DDBJ whole genome shotgun (WGS) entry which is preliminary data.</text>
</comment>
<dbReference type="GO" id="GO:0043952">
    <property type="term" value="P:protein transport by the Sec complex"/>
    <property type="evidence" value="ECO:0007669"/>
    <property type="project" value="UniProtKB-UniRule"/>
</dbReference>
<evidence type="ECO:0000256" key="1">
    <source>
        <dbReference type="ARBA" id="ARBA00004370"/>
    </source>
</evidence>
<reference evidence="11" key="1">
    <citation type="journal article" date="2021" name="PeerJ">
        <title>Extensive microbial diversity within the chicken gut microbiome revealed by metagenomics and culture.</title>
        <authorList>
            <person name="Gilroy R."/>
            <person name="Ravi A."/>
            <person name="Getino M."/>
            <person name="Pursley I."/>
            <person name="Horton D.L."/>
            <person name="Alikhan N.F."/>
            <person name="Baker D."/>
            <person name="Gharbi K."/>
            <person name="Hall N."/>
            <person name="Watson M."/>
            <person name="Adriaenssens E.M."/>
            <person name="Foster-Nyarko E."/>
            <person name="Jarju S."/>
            <person name="Secka A."/>
            <person name="Antonio M."/>
            <person name="Oren A."/>
            <person name="Chaudhuri R.R."/>
            <person name="La Ragione R."/>
            <person name="Hildebrand F."/>
            <person name="Pallen M.J."/>
        </authorList>
    </citation>
    <scope>NUCLEOTIDE SEQUENCE</scope>
    <source>
        <strain evidence="11">ChiHjej13B12-9602</strain>
    </source>
</reference>
<feature type="compositionally biased region" description="Basic and acidic residues" evidence="10">
    <location>
        <begin position="28"/>
        <end position="59"/>
    </location>
</feature>